<accession>A0ACB7UYR2</accession>
<protein>
    <submittedName>
        <fullName evidence="1">NB-ARC-containing protein</fullName>
    </submittedName>
</protein>
<proteinExistence type="predicted"/>
<dbReference type="EMBL" id="CM037023">
    <property type="protein sequence ID" value="KAH7665947.1"/>
    <property type="molecule type" value="Genomic_DNA"/>
</dbReference>
<sequence length="89" mass="10575">MSNKKTPEEWHHMLRLFIKMDVKTVTSIEESLLHILKVSYYNLVSNTLRECFLCCAQWPEDERIPVYDLIEHWIAFGLINDFGNIRGSF</sequence>
<comment type="caution">
    <text evidence="1">The sequence shown here is derived from an EMBL/GenBank/DDBJ whole genome shotgun (WGS) entry which is preliminary data.</text>
</comment>
<gene>
    <name evidence="1" type="ORF">IHE45_13G066600</name>
</gene>
<reference evidence="2" key="1">
    <citation type="journal article" date="2022" name="Nat. Commun.">
        <title>Chromosome evolution and the genetic basis of agronomically important traits in greater yam.</title>
        <authorList>
            <person name="Bredeson J.V."/>
            <person name="Lyons J.B."/>
            <person name="Oniyinde I.O."/>
            <person name="Okereke N.R."/>
            <person name="Kolade O."/>
            <person name="Nnabue I."/>
            <person name="Nwadili C.O."/>
            <person name="Hribova E."/>
            <person name="Parker M."/>
            <person name="Nwogha J."/>
            <person name="Shu S."/>
            <person name="Carlson J."/>
            <person name="Kariba R."/>
            <person name="Muthemba S."/>
            <person name="Knop K."/>
            <person name="Barton G.J."/>
            <person name="Sherwood A.V."/>
            <person name="Lopez-Montes A."/>
            <person name="Asiedu R."/>
            <person name="Jamnadass R."/>
            <person name="Muchugi A."/>
            <person name="Goodstein D."/>
            <person name="Egesi C.N."/>
            <person name="Featherston J."/>
            <person name="Asfaw A."/>
            <person name="Simpson G.G."/>
            <person name="Dolezel J."/>
            <person name="Hendre P.S."/>
            <person name="Van Deynze A."/>
            <person name="Kumar P.L."/>
            <person name="Obidiegwu J.E."/>
            <person name="Bhattacharjee R."/>
            <person name="Rokhsar D.S."/>
        </authorList>
    </citation>
    <scope>NUCLEOTIDE SEQUENCE [LARGE SCALE GENOMIC DNA]</scope>
    <source>
        <strain evidence="2">cv. TDa95/00328</strain>
    </source>
</reference>
<keyword evidence="2" id="KW-1185">Reference proteome</keyword>
<name>A0ACB7UYR2_DIOAL</name>
<evidence type="ECO:0000313" key="2">
    <source>
        <dbReference type="Proteomes" id="UP000827976"/>
    </source>
</evidence>
<evidence type="ECO:0000313" key="1">
    <source>
        <dbReference type="EMBL" id="KAH7665947.1"/>
    </source>
</evidence>
<organism evidence="1 2">
    <name type="scientific">Dioscorea alata</name>
    <name type="common">Purple yam</name>
    <dbReference type="NCBI Taxonomy" id="55571"/>
    <lineage>
        <taxon>Eukaryota</taxon>
        <taxon>Viridiplantae</taxon>
        <taxon>Streptophyta</taxon>
        <taxon>Embryophyta</taxon>
        <taxon>Tracheophyta</taxon>
        <taxon>Spermatophyta</taxon>
        <taxon>Magnoliopsida</taxon>
        <taxon>Liliopsida</taxon>
        <taxon>Dioscoreales</taxon>
        <taxon>Dioscoreaceae</taxon>
        <taxon>Dioscorea</taxon>
    </lineage>
</organism>
<dbReference type="Proteomes" id="UP000827976">
    <property type="component" value="Chromosome 13"/>
</dbReference>